<dbReference type="CDD" id="cd00756">
    <property type="entry name" value="MoaE"/>
    <property type="match status" value="1"/>
</dbReference>
<evidence type="ECO:0000256" key="1">
    <source>
        <dbReference type="ARBA" id="ARBA00005046"/>
    </source>
</evidence>
<dbReference type="PANTHER" id="PTHR23404">
    <property type="entry name" value="MOLYBDOPTERIN SYNTHASE RELATED"/>
    <property type="match status" value="1"/>
</dbReference>
<evidence type="ECO:0000256" key="8">
    <source>
        <dbReference type="ARBA" id="ARBA00049878"/>
    </source>
</evidence>
<dbReference type="FunFam" id="3.90.1170.40:FF:000004">
    <property type="entry name" value="Molybdopterin biosynthesis protein MoeE"/>
    <property type="match status" value="1"/>
</dbReference>
<comment type="pathway">
    <text evidence="1">Cofactor biosynthesis; molybdopterin biosynthesis.</text>
</comment>
<comment type="subunit">
    <text evidence="7">Heterotetramer of 2 MoaD subunits and 2 MoaE subunits. Also stable as homodimer. The enzyme changes between these two forms during catalysis.</text>
</comment>
<comment type="catalytic activity">
    <reaction evidence="8">
        <text>2 [molybdopterin-synthase sulfur-carrier protein]-C-terminal-Gly-aminoethanethioate + cyclic pyranopterin phosphate + H2O = molybdopterin + 2 [molybdopterin-synthase sulfur-carrier protein]-C-terminal Gly-Gly + 2 H(+)</text>
        <dbReference type="Rhea" id="RHEA:26333"/>
        <dbReference type="Rhea" id="RHEA-COMP:12202"/>
        <dbReference type="Rhea" id="RHEA-COMP:19907"/>
        <dbReference type="ChEBI" id="CHEBI:15377"/>
        <dbReference type="ChEBI" id="CHEBI:15378"/>
        <dbReference type="ChEBI" id="CHEBI:58698"/>
        <dbReference type="ChEBI" id="CHEBI:59648"/>
        <dbReference type="ChEBI" id="CHEBI:90778"/>
        <dbReference type="ChEBI" id="CHEBI:232372"/>
        <dbReference type="EC" id="2.8.1.12"/>
    </reaction>
</comment>
<evidence type="ECO:0000313" key="14">
    <source>
        <dbReference type="EMBL" id="TQL61430.1"/>
    </source>
</evidence>
<dbReference type="OrthoDB" id="9794429at2"/>
<dbReference type="Pfam" id="PF02391">
    <property type="entry name" value="MoaE"/>
    <property type="match status" value="1"/>
</dbReference>
<keyword evidence="15" id="KW-1185">Reference proteome</keyword>
<evidence type="ECO:0000313" key="15">
    <source>
        <dbReference type="Proteomes" id="UP000319514"/>
    </source>
</evidence>
<evidence type="ECO:0000256" key="12">
    <source>
        <dbReference type="ARBA" id="ARBA00080680"/>
    </source>
</evidence>
<name>A0A542ZMJ3_9MICO</name>
<dbReference type="Gene3D" id="3.90.1170.40">
    <property type="entry name" value="Molybdopterin biosynthesis MoaE subunit"/>
    <property type="match status" value="1"/>
</dbReference>
<proteinExistence type="inferred from homology"/>
<comment type="function">
    <text evidence="6">Converts molybdopterin precursor Z into molybdopterin. This requires the incorporation of two sulfur atoms into precursor Z to generate a dithiolene group. The sulfur is provided by MoaD.</text>
</comment>
<evidence type="ECO:0000256" key="5">
    <source>
        <dbReference type="ARBA" id="ARBA00023150"/>
    </source>
</evidence>
<accession>A0A542ZMJ3</accession>
<keyword evidence="5" id="KW-0501">Molybdenum cofactor biosynthesis</keyword>
<dbReference type="InterPro" id="IPR003448">
    <property type="entry name" value="Mopterin_biosynth_MoaE"/>
</dbReference>
<organism evidence="14 15">
    <name type="scientific">Oryzihumus leptocrescens</name>
    <dbReference type="NCBI Taxonomy" id="297536"/>
    <lineage>
        <taxon>Bacteria</taxon>
        <taxon>Bacillati</taxon>
        <taxon>Actinomycetota</taxon>
        <taxon>Actinomycetes</taxon>
        <taxon>Micrococcales</taxon>
        <taxon>Intrasporangiaceae</taxon>
        <taxon>Oryzihumus</taxon>
    </lineage>
</organism>
<evidence type="ECO:0000256" key="4">
    <source>
        <dbReference type="ARBA" id="ARBA00022679"/>
    </source>
</evidence>
<dbReference type="SUPFAM" id="SSF54690">
    <property type="entry name" value="Molybdopterin synthase subunit MoaE"/>
    <property type="match status" value="1"/>
</dbReference>
<dbReference type="InterPro" id="IPR036563">
    <property type="entry name" value="MoaE_sf"/>
</dbReference>
<evidence type="ECO:0000256" key="2">
    <source>
        <dbReference type="ARBA" id="ARBA00005426"/>
    </source>
</evidence>
<reference evidence="14 15" key="1">
    <citation type="submission" date="2019-06" db="EMBL/GenBank/DDBJ databases">
        <title>Sequencing the genomes of 1000 actinobacteria strains.</title>
        <authorList>
            <person name="Klenk H.-P."/>
        </authorList>
    </citation>
    <scope>NUCLEOTIDE SEQUENCE [LARGE SCALE GENOMIC DNA]</scope>
    <source>
        <strain evidence="14 15">DSM 18082</strain>
    </source>
</reference>
<dbReference type="EMBL" id="VFOQ01000001">
    <property type="protein sequence ID" value="TQL61430.1"/>
    <property type="molecule type" value="Genomic_DNA"/>
</dbReference>
<evidence type="ECO:0000256" key="11">
    <source>
        <dbReference type="ARBA" id="ARBA00078352"/>
    </source>
</evidence>
<dbReference type="GO" id="GO:0006777">
    <property type="term" value="P:Mo-molybdopterin cofactor biosynthetic process"/>
    <property type="evidence" value="ECO:0007669"/>
    <property type="project" value="UniProtKB-KW"/>
</dbReference>
<evidence type="ECO:0000256" key="3">
    <source>
        <dbReference type="ARBA" id="ARBA00011950"/>
    </source>
</evidence>
<sequence length="149" mass="15694">MSRVSGEPVGAAVTLADVREQALSVDEALTAVRHPHAGGVATFVGVVRDHDHGHDVASLDYSAHPTAVDVLRRVAEDVAARHDVVRVAAVHRTGHLEVGDLAVVVAVSAAHRGAALEACRDLIDTLKGTVPIWKHQLFADGADEWVGMP</sequence>
<protein>
    <recommendedName>
        <fullName evidence="9">Molybdopterin synthase catalytic subunit 1</fullName>
        <ecNumber evidence="3">2.8.1.12</ecNumber>
    </recommendedName>
    <alternativeName>
        <fullName evidence="13">MPT synthase subunit 2 1</fullName>
    </alternativeName>
    <alternativeName>
        <fullName evidence="10">Molybdenum cofactor biosynthesis protein E 1</fullName>
    </alternativeName>
    <alternativeName>
        <fullName evidence="11">Molybdopterin-converting factor large subunit 1</fullName>
    </alternativeName>
    <alternativeName>
        <fullName evidence="12">Molybdopterin-converting factor subunit 2 1</fullName>
    </alternativeName>
</protein>
<comment type="similarity">
    <text evidence="2">Belongs to the MoaE family.</text>
</comment>
<evidence type="ECO:0000256" key="9">
    <source>
        <dbReference type="ARBA" id="ARBA00072424"/>
    </source>
</evidence>
<dbReference type="Proteomes" id="UP000319514">
    <property type="component" value="Unassembled WGS sequence"/>
</dbReference>
<dbReference type="GO" id="GO:0030366">
    <property type="term" value="F:molybdopterin synthase activity"/>
    <property type="evidence" value="ECO:0007669"/>
    <property type="project" value="UniProtKB-EC"/>
</dbReference>
<evidence type="ECO:0000256" key="10">
    <source>
        <dbReference type="ARBA" id="ARBA00076955"/>
    </source>
</evidence>
<dbReference type="RefSeq" id="WP_141789214.1">
    <property type="nucleotide sequence ID" value="NZ_BAAAKX010000001.1"/>
</dbReference>
<evidence type="ECO:0000256" key="6">
    <source>
        <dbReference type="ARBA" id="ARBA00025448"/>
    </source>
</evidence>
<gene>
    <name evidence="14" type="ORF">FB474_2841</name>
</gene>
<evidence type="ECO:0000256" key="13">
    <source>
        <dbReference type="ARBA" id="ARBA00080739"/>
    </source>
</evidence>
<dbReference type="EC" id="2.8.1.12" evidence="3"/>
<dbReference type="AlphaFoldDB" id="A0A542ZMJ3"/>
<keyword evidence="4" id="KW-0808">Transferase</keyword>
<comment type="caution">
    <text evidence="14">The sequence shown here is derived from an EMBL/GenBank/DDBJ whole genome shotgun (WGS) entry which is preliminary data.</text>
</comment>
<evidence type="ECO:0000256" key="7">
    <source>
        <dbReference type="ARBA" id="ARBA00026066"/>
    </source>
</evidence>